<gene>
    <name evidence="1" type="ORF">GCM10009807_31990</name>
</gene>
<proteinExistence type="predicted"/>
<dbReference type="PANTHER" id="PTHR31118:SF32">
    <property type="entry name" value="KYNURENINE FORMAMIDASE"/>
    <property type="match status" value="1"/>
</dbReference>
<dbReference type="InterPro" id="IPR037175">
    <property type="entry name" value="KFase_sf"/>
</dbReference>
<name>A0ABN2HD13_9MICO</name>
<organism evidence="1 2">
    <name type="scientific">Microbacterium lacus</name>
    <dbReference type="NCBI Taxonomy" id="415217"/>
    <lineage>
        <taxon>Bacteria</taxon>
        <taxon>Bacillati</taxon>
        <taxon>Actinomycetota</taxon>
        <taxon>Actinomycetes</taxon>
        <taxon>Micrococcales</taxon>
        <taxon>Microbacteriaceae</taxon>
        <taxon>Microbacterium</taxon>
    </lineage>
</organism>
<evidence type="ECO:0000313" key="2">
    <source>
        <dbReference type="Proteomes" id="UP001500596"/>
    </source>
</evidence>
<dbReference type="Proteomes" id="UP001500596">
    <property type="component" value="Unassembled WGS sequence"/>
</dbReference>
<accession>A0ABN2HD13</accession>
<keyword evidence="2" id="KW-1185">Reference proteome</keyword>
<dbReference type="PANTHER" id="PTHR31118">
    <property type="entry name" value="CYCLASE-LIKE PROTEIN 2"/>
    <property type="match status" value="1"/>
</dbReference>
<reference evidence="1 2" key="1">
    <citation type="journal article" date="2019" name="Int. J. Syst. Evol. Microbiol.">
        <title>The Global Catalogue of Microorganisms (GCM) 10K type strain sequencing project: providing services to taxonomists for standard genome sequencing and annotation.</title>
        <authorList>
            <consortium name="The Broad Institute Genomics Platform"/>
            <consortium name="The Broad Institute Genome Sequencing Center for Infectious Disease"/>
            <person name="Wu L."/>
            <person name="Ma J."/>
        </authorList>
    </citation>
    <scope>NUCLEOTIDE SEQUENCE [LARGE SCALE GENOMIC DNA]</scope>
    <source>
        <strain evidence="1 2">JCM 15575</strain>
    </source>
</reference>
<dbReference type="EMBL" id="BAAAPK010000002">
    <property type="protein sequence ID" value="GAA1685821.1"/>
    <property type="molecule type" value="Genomic_DNA"/>
</dbReference>
<comment type="caution">
    <text evidence="1">The sequence shown here is derived from an EMBL/GenBank/DDBJ whole genome shotgun (WGS) entry which is preliminary data.</text>
</comment>
<protein>
    <submittedName>
        <fullName evidence="1">Cyclase family protein</fullName>
    </submittedName>
</protein>
<dbReference type="InterPro" id="IPR007325">
    <property type="entry name" value="KFase/CYL"/>
</dbReference>
<dbReference type="RefSeq" id="WP_344056008.1">
    <property type="nucleotide sequence ID" value="NZ_BAAAPK010000002.1"/>
</dbReference>
<sequence>MSAELHGEAPRLLRDLSHAIVDGMPVYPGDPSVHVGAALTVGHDGVDVAEVRMGSHTGTHLDAPSHTIPGGRTMAEIALAELYGEALVIRVDGLADGETYDWARLERSGAIPAVVPPIVVIDTGWARWFDDERRLRHPALAASAARELVARGMCVLAVDTLSPDPTGGEEFPVHEEVLGRDRLIVENLCGLEGLPSRVTIGFFPLKLGVDGAPVRAVAFLADGDTLVRG</sequence>
<dbReference type="SUPFAM" id="SSF102198">
    <property type="entry name" value="Putative cyclase"/>
    <property type="match status" value="1"/>
</dbReference>
<evidence type="ECO:0000313" key="1">
    <source>
        <dbReference type="EMBL" id="GAA1685821.1"/>
    </source>
</evidence>
<dbReference type="Gene3D" id="3.50.30.50">
    <property type="entry name" value="Putative cyclase"/>
    <property type="match status" value="1"/>
</dbReference>
<dbReference type="Pfam" id="PF04199">
    <property type="entry name" value="Cyclase"/>
    <property type="match status" value="1"/>
</dbReference>